<dbReference type="PANTHER" id="PTHR12558">
    <property type="entry name" value="CELL DIVISION CYCLE 16,23,27"/>
    <property type="match status" value="1"/>
</dbReference>
<feature type="signal peptide" evidence="1">
    <location>
        <begin position="1"/>
        <end position="16"/>
    </location>
</feature>
<dbReference type="Gene3D" id="1.25.40.10">
    <property type="entry name" value="Tetratricopeptide repeat domain"/>
    <property type="match status" value="1"/>
</dbReference>
<evidence type="ECO:0000256" key="1">
    <source>
        <dbReference type="SAM" id="SignalP"/>
    </source>
</evidence>
<dbReference type="PANTHER" id="PTHR12558:SF13">
    <property type="entry name" value="CELL DIVISION CYCLE PROTEIN 27 HOMOLOG"/>
    <property type="match status" value="1"/>
</dbReference>
<proteinExistence type="predicted"/>
<dbReference type="Proteomes" id="UP000609651">
    <property type="component" value="Unassembled WGS sequence"/>
</dbReference>
<dbReference type="PROSITE" id="PS51257">
    <property type="entry name" value="PROKAR_LIPOPROTEIN"/>
    <property type="match status" value="1"/>
</dbReference>
<dbReference type="RefSeq" id="WP_171189122.1">
    <property type="nucleotide sequence ID" value="NZ_WTPX01000134.1"/>
</dbReference>
<gene>
    <name evidence="2" type="ORF">LzC2_33620</name>
</gene>
<name>A0ABX1VIJ5_9PLAN</name>
<keyword evidence="1" id="KW-0732">Signal</keyword>
<organism evidence="2 3">
    <name type="scientific">Alienimonas chondri</name>
    <dbReference type="NCBI Taxonomy" id="2681879"/>
    <lineage>
        <taxon>Bacteria</taxon>
        <taxon>Pseudomonadati</taxon>
        <taxon>Planctomycetota</taxon>
        <taxon>Planctomycetia</taxon>
        <taxon>Planctomycetales</taxon>
        <taxon>Planctomycetaceae</taxon>
        <taxon>Alienimonas</taxon>
    </lineage>
</organism>
<reference evidence="2 3" key="1">
    <citation type="journal article" date="2020" name="Syst. Appl. Microbiol.">
        <title>Alienimonas chondri sp. nov., a novel planctomycete isolated from the biofilm of the red alga Chondrus crispus.</title>
        <authorList>
            <person name="Vitorino I."/>
            <person name="Albuquerque L."/>
            <person name="Wiegand S."/>
            <person name="Kallscheuer N."/>
            <person name="da Costa M.S."/>
            <person name="Lobo-da-Cunha A."/>
            <person name="Jogler C."/>
            <person name="Lage O.M."/>
        </authorList>
    </citation>
    <scope>NUCLEOTIDE SEQUENCE [LARGE SCALE GENOMIC DNA]</scope>
    <source>
        <strain evidence="2 3">LzC2</strain>
    </source>
</reference>
<comment type="caution">
    <text evidence="2">The sequence shown here is derived from an EMBL/GenBank/DDBJ whole genome shotgun (WGS) entry which is preliminary data.</text>
</comment>
<dbReference type="InterPro" id="IPR019734">
    <property type="entry name" value="TPR_rpt"/>
</dbReference>
<protein>
    <recommendedName>
        <fullName evidence="4">Tetratricopeptide repeat protein</fullName>
    </recommendedName>
</protein>
<dbReference type="SMART" id="SM00028">
    <property type="entry name" value="TPR"/>
    <property type="match status" value="3"/>
</dbReference>
<dbReference type="Pfam" id="PF13432">
    <property type="entry name" value="TPR_16"/>
    <property type="match status" value="1"/>
</dbReference>
<evidence type="ECO:0008006" key="4">
    <source>
        <dbReference type="Google" id="ProtNLM"/>
    </source>
</evidence>
<keyword evidence="3" id="KW-1185">Reference proteome</keyword>
<sequence length="204" mass="21975">MFVRSTAAVLFCAALAATLSGCNQLAGHTANARGKALYERGQIAAAADEFRRATLDDPADADYRHNLAAATERLANPRQAEALYRQTLALHPDHQPTVHKLAELYLNTGRPQLARDLTARWAAARPGDARPQIELAFVQSRTGDLAGAERSLRQALVVEPKHAIALANLADLQARTGRAAQAKHTAAAARESDWTVKTTAGVRR</sequence>
<accession>A0ABX1VIJ5</accession>
<feature type="chain" id="PRO_5046128925" description="Tetratricopeptide repeat protein" evidence="1">
    <location>
        <begin position="17"/>
        <end position="204"/>
    </location>
</feature>
<evidence type="ECO:0000313" key="3">
    <source>
        <dbReference type="Proteomes" id="UP000609651"/>
    </source>
</evidence>
<dbReference type="EMBL" id="WTPX01000134">
    <property type="protein sequence ID" value="NNJ27261.1"/>
    <property type="molecule type" value="Genomic_DNA"/>
</dbReference>
<dbReference type="Pfam" id="PF14559">
    <property type="entry name" value="TPR_19"/>
    <property type="match status" value="1"/>
</dbReference>
<dbReference type="InterPro" id="IPR011990">
    <property type="entry name" value="TPR-like_helical_dom_sf"/>
</dbReference>
<dbReference type="SUPFAM" id="SSF48452">
    <property type="entry name" value="TPR-like"/>
    <property type="match status" value="1"/>
</dbReference>
<evidence type="ECO:0000313" key="2">
    <source>
        <dbReference type="EMBL" id="NNJ27261.1"/>
    </source>
</evidence>